<keyword evidence="6" id="KW-0833">Ubl conjugation pathway</keyword>
<name>A0A7C8ZSN4_OPUST</name>
<dbReference type="PANTHER" id="PTHR15710">
    <property type="entry name" value="E3 UBIQUITIN-PROTEIN LIGASE PRAJA"/>
    <property type="match status" value="1"/>
</dbReference>
<evidence type="ECO:0000256" key="5">
    <source>
        <dbReference type="ARBA" id="ARBA00022771"/>
    </source>
</evidence>
<dbReference type="InterPro" id="IPR001841">
    <property type="entry name" value="Znf_RING"/>
</dbReference>
<proteinExistence type="predicted"/>
<sequence>MASESGTTPTPTPDMQSTPNSSHRTFSVFIPFFYGFTTVDPGQTRPESDQNSGSPDENAANNSTPDGQNQGQRDRLVLINPLTQGMVVIEGSGLNLNTLFRTPPEKEGPPPAAKSAIEAMRSVEIGEDDDGDCAICLEEWDSAVIVKEMPCKHRFHGGCIEKWLGMHGSCPVCRYAMPAEEEDREKKGEEIEEGGERRREIWISFSFGGMTRTEEERDSGGDASGANSGDQSGDEVRCNLGDGGRGELHGGEGGDGSGSNSGNCADESGSMEDID</sequence>
<feature type="region of interest" description="Disordered" evidence="9">
    <location>
        <begin position="179"/>
        <end position="275"/>
    </location>
</feature>
<dbReference type="FunFam" id="3.30.40.10:FF:000127">
    <property type="entry name" value="E3 ubiquitin-protein ligase RNF181"/>
    <property type="match status" value="1"/>
</dbReference>
<feature type="region of interest" description="Disordered" evidence="9">
    <location>
        <begin position="1"/>
        <end position="23"/>
    </location>
</feature>
<dbReference type="GO" id="GO:0005737">
    <property type="term" value="C:cytoplasm"/>
    <property type="evidence" value="ECO:0007669"/>
    <property type="project" value="TreeGrafter"/>
</dbReference>
<evidence type="ECO:0000256" key="2">
    <source>
        <dbReference type="ARBA" id="ARBA00012483"/>
    </source>
</evidence>
<dbReference type="GO" id="GO:0016567">
    <property type="term" value="P:protein ubiquitination"/>
    <property type="evidence" value="ECO:0007669"/>
    <property type="project" value="UniProtKB-ARBA"/>
</dbReference>
<dbReference type="PROSITE" id="PS50089">
    <property type="entry name" value="ZF_RING_2"/>
    <property type="match status" value="1"/>
</dbReference>
<feature type="region of interest" description="Disordered" evidence="9">
    <location>
        <begin position="37"/>
        <end position="72"/>
    </location>
</feature>
<dbReference type="EC" id="2.3.2.27" evidence="2"/>
<dbReference type="PANTHER" id="PTHR15710:SF132">
    <property type="entry name" value="E3 UBIQUITIN-PROTEIN LIGASE MPSR1"/>
    <property type="match status" value="1"/>
</dbReference>
<keyword evidence="3" id="KW-0808">Transferase</keyword>
<feature type="compositionally biased region" description="Polar residues" evidence="9">
    <location>
        <begin position="49"/>
        <end position="71"/>
    </location>
</feature>
<comment type="catalytic activity">
    <reaction evidence="1">
        <text>S-ubiquitinyl-[E2 ubiquitin-conjugating enzyme]-L-cysteine + [acceptor protein]-L-lysine = [E2 ubiquitin-conjugating enzyme]-L-cysteine + N(6)-ubiquitinyl-[acceptor protein]-L-lysine.</text>
        <dbReference type="EC" id="2.3.2.27"/>
    </reaction>
</comment>
<evidence type="ECO:0000256" key="3">
    <source>
        <dbReference type="ARBA" id="ARBA00022679"/>
    </source>
</evidence>
<reference evidence="11" key="1">
    <citation type="journal article" date="2013" name="J. Plant Res.">
        <title>Effect of fungi and light on seed germination of three Opuntia species from semiarid lands of central Mexico.</title>
        <authorList>
            <person name="Delgado-Sanchez P."/>
            <person name="Jimenez-Bremont J.F."/>
            <person name="Guerrero-Gonzalez Mde L."/>
            <person name="Flores J."/>
        </authorList>
    </citation>
    <scope>NUCLEOTIDE SEQUENCE</scope>
    <source>
        <tissue evidence="11">Cladode</tissue>
    </source>
</reference>
<accession>A0A7C8ZSN4</accession>
<keyword evidence="4" id="KW-0479">Metal-binding</keyword>
<dbReference type="GO" id="GO:0008270">
    <property type="term" value="F:zinc ion binding"/>
    <property type="evidence" value="ECO:0007669"/>
    <property type="project" value="UniProtKB-KW"/>
</dbReference>
<evidence type="ECO:0000256" key="4">
    <source>
        <dbReference type="ARBA" id="ARBA00022723"/>
    </source>
</evidence>
<evidence type="ECO:0000313" key="11">
    <source>
        <dbReference type="EMBL" id="MBA4650679.1"/>
    </source>
</evidence>
<dbReference type="SMART" id="SM00184">
    <property type="entry name" value="RING"/>
    <property type="match status" value="1"/>
</dbReference>
<feature type="domain" description="RING-type" evidence="10">
    <location>
        <begin position="133"/>
        <end position="174"/>
    </location>
</feature>
<keyword evidence="5 8" id="KW-0863">Zinc-finger</keyword>
<dbReference type="EMBL" id="GISG01166052">
    <property type="protein sequence ID" value="MBA4650679.1"/>
    <property type="molecule type" value="Transcribed_RNA"/>
</dbReference>
<dbReference type="Pfam" id="PF13639">
    <property type="entry name" value="zf-RING_2"/>
    <property type="match status" value="1"/>
</dbReference>
<dbReference type="SUPFAM" id="SSF57850">
    <property type="entry name" value="RING/U-box"/>
    <property type="match status" value="1"/>
</dbReference>
<dbReference type="Gene3D" id="3.30.40.10">
    <property type="entry name" value="Zinc/RING finger domain, C3HC4 (zinc finger)"/>
    <property type="match status" value="1"/>
</dbReference>
<keyword evidence="7" id="KW-0862">Zinc</keyword>
<dbReference type="InterPro" id="IPR013083">
    <property type="entry name" value="Znf_RING/FYVE/PHD"/>
</dbReference>
<organism evidence="11">
    <name type="scientific">Opuntia streptacantha</name>
    <name type="common">Prickly pear cactus</name>
    <name type="synonym">Opuntia cardona</name>
    <dbReference type="NCBI Taxonomy" id="393608"/>
    <lineage>
        <taxon>Eukaryota</taxon>
        <taxon>Viridiplantae</taxon>
        <taxon>Streptophyta</taxon>
        <taxon>Embryophyta</taxon>
        <taxon>Tracheophyta</taxon>
        <taxon>Spermatophyta</taxon>
        <taxon>Magnoliopsida</taxon>
        <taxon>eudicotyledons</taxon>
        <taxon>Gunneridae</taxon>
        <taxon>Pentapetalae</taxon>
        <taxon>Caryophyllales</taxon>
        <taxon>Cactineae</taxon>
        <taxon>Cactaceae</taxon>
        <taxon>Opuntioideae</taxon>
        <taxon>Opuntia</taxon>
    </lineage>
</organism>
<evidence type="ECO:0000256" key="7">
    <source>
        <dbReference type="ARBA" id="ARBA00022833"/>
    </source>
</evidence>
<dbReference type="AlphaFoldDB" id="A0A7C8ZSN4"/>
<evidence type="ECO:0000256" key="8">
    <source>
        <dbReference type="PROSITE-ProRule" id="PRU00175"/>
    </source>
</evidence>
<feature type="compositionally biased region" description="Basic and acidic residues" evidence="9">
    <location>
        <begin position="184"/>
        <end position="201"/>
    </location>
</feature>
<dbReference type="GO" id="GO:0061630">
    <property type="term" value="F:ubiquitin protein ligase activity"/>
    <property type="evidence" value="ECO:0007669"/>
    <property type="project" value="UniProtKB-EC"/>
</dbReference>
<evidence type="ECO:0000256" key="1">
    <source>
        <dbReference type="ARBA" id="ARBA00000900"/>
    </source>
</evidence>
<reference evidence="11" key="2">
    <citation type="submission" date="2020-07" db="EMBL/GenBank/DDBJ databases">
        <authorList>
            <person name="Vera ALvarez R."/>
            <person name="Arias-Moreno D.M."/>
            <person name="Jimenez-Jacinto V."/>
            <person name="Jimenez-Bremont J.F."/>
            <person name="Swaminathan K."/>
            <person name="Moose S.P."/>
            <person name="Guerrero-Gonzalez M.L."/>
            <person name="Marino-Ramirez L."/>
            <person name="Landsman D."/>
            <person name="Rodriguez-Kessler M."/>
            <person name="Delgado-Sanchez P."/>
        </authorList>
    </citation>
    <scope>NUCLEOTIDE SEQUENCE</scope>
    <source>
        <tissue evidence="11">Cladode</tissue>
    </source>
</reference>
<protein>
    <recommendedName>
        <fullName evidence="2">RING-type E3 ubiquitin transferase</fullName>
        <ecNumber evidence="2">2.3.2.27</ecNumber>
    </recommendedName>
</protein>
<evidence type="ECO:0000259" key="10">
    <source>
        <dbReference type="PROSITE" id="PS50089"/>
    </source>
</evidence>
<evidence type="ECO:0000256" key="6">
    <source>
        <dbReference type="ARBA" id="ARBA00022786"/>
    </source>
</evidence>
<evidence type="ECO:0000256" key="9">
    <source>
        <dbReference type="SAM" id="MobiDB-lite"/>
    </source>
</evidence>